<feature type="region of interest" description="Disordered" evidence="1">
    <location>
        <begin position="234"/>
        <end position="264"/>
    </location>
</feature>
<organism evidence="2 3">
    <name type="scientific">Helicoverpa armigera</name>
    <name type="common">Cotton bollworm</name>
    <name type="synonym">Heliothis armigera</name>
    <dbReference type="NCBI Taxonomy" id="29058"/>
    <lineage>
        <taxon>Eukaryota</taxon>
        <taxon>Metazoa</taxon>
        <taxon>Ecdysozoa</taxon>
        <taxon>Arthropoda</taxon>
        <taxon>Hexapoda</taxon>
        <taxon>Insecta</taxon>
        <taxon>Pterygota</taxon>
        <taxon>Neoptera</taxon>
        <taxon>Endopterygota</taxon>
        <taxon>Lepidoptera</taxon>
        <taxon>Glossata</taxon>
        <taxon>Ditrysia</taxon>
        <taxon>Noctuoidea</taxon>
        <taxon>Noctuidae</taxon>
        <taxon>Heliothinae</taxon>
        <taxon>Helicoverpa</taxon>
    </lineage>
</organism>
<reference evidence="2 3" key="1">
    <citation type="journal article" date="2017" name="BMC Biol.">
        <title>Genomic innovations, transcriptional plasticity and gene loss underlying the evolution and divergence of two highly polyphagous and invasive Helicoverpa pest species.</title>
        <authorList>
            <person name="Pearce S.L."/>
            <person name="Clarke D.F."/>
            <person name="East P.D."/>
            <person name="Elfekih S."/>
            <person name="Gordon K.H."/>
            <person name="Jermiin L.S."/>
            <person name="McGaughran A."/>
            <person name="Oakeshott J.G."/>
            <person name="Papanikolaou A."/>
            <person name="Perera O.P."/>
            <person name="Rane R.V."/>
            <person name="Richards S."/>
            <person name="Tay W.T."/>
            <person name="Walsh T.K."/>
            <person name="Anderson A."/>
            <person name="Anderson C.J."/>
            <person name="Asgari S."/>
            <person name="Board P.G."/>
            <person name="Bretschneider A."/>
            <person name="Campbell P.M."/>
            <person name="Chertemps T."/>
            <person name="Christeller J.T."/>
            <person name="Coppin C.W."/>
            <person name="Downes S.J."/>
            <person name="Duan G."/>
            <person name="Farnsworth C.A."/>
            <person name="Good R.T."/>
            <person name="Han L.B."/>
            <person name="Han Y.C."/>
            <person name="Hatje K."/>
            <person name="Horne I."/>
            <person name="Huang Y.P."/>
            <person name="Hughes D.S."/>
            <person name="Jacquin-Joly E."/>
            <person name="James W."/>
            <person name="Jhangiani S."/>
            <person name="Kollmar M."/>
            <person name="Kuwar S.S."/>
            <person name="Li S."/>
            <person name="Liu N.Y."/>
            <person name="Maibeche M.T."/>
            <person name="Miller J.R."/>
            <person name="Montagne N."/>
            <person name="Perry T."/>
            <person name="Qu J."/>
            <person name="Song S.V."/>
            <person name="Sutton G.G."/>
            <person name="Vogel H."/>
            <person name="Walenz B.P."/>
            <person name="Xu W."/>
            <person name="Zhang H.J."/>
            <person name="Zou Z."/>
            <person name="Batterham P."/>
            <person name="Edwards O.R."/>
            <person name="Feyereisen R."/>
            <person name="Gibbs R.A."/>
            <person name="Heckel D.G."/>
            <person name="McGrath A."/>
            <person name="Robin C."/>
            <person name="Scherer S.E."/>
            <person name="Worley K.C."/>
            <person name="Wu Y.D."/>
        </authorList>
    </citation>
    <scope>NUCLEOTIDE SEQUENCE [LARGE SCALE GENOMIC DNA]</scope>
    <source>
        <strain evidence="2">Harm_GR_Male_#8</strain>
        <tissue evidence="2">Whole organism</tissue>
    </source>
</reference>
<keyword evidence="3" id="KW-1185">Reference proteome</keyword>
<name>A0A2W1BLA4_HELAM</name>
<dbReference type="AlphaFoldDB" id="A0A2W1BLA4"/>
<dbReference type="OrthoDB" id="7479476at2759"/>
<evidence type="ECO:0000313" key="2">
    <source>
        <dbReference type="EMBL" id="PZC73636.1"/>
    </source>
</evidence>
<protein>
    <submittedName>
        <fullName evidence="2">Uncharacterized protein</fullName>
    </submittedName>
</protein>
<proteinExistence type="predicted"/>
<evidence type="ECO:0000256" key="1">
    <source>
        <dbReference type="SAM" id="MobiDB-lite"/>
    </source>
</evidence>
<feature type="compositionally biased region" description="Basic and acidic residues" evidence="1">
    <location>
        <begin position="249"/>
        <end position="258"/>
    </location>
</feature>
<sequence>MSTADNDKRLLAIYKLKFYQNKNNWKLSEDVKDTPSAQTNCKLDETYSIDDENNVEVESPHNKAFLDQEPADEPDAVAPVSECPCTDQAWPSDQSDQLWQDAEQEWCGVESEGSADELAEHPHYAPWTRPAWPSDLEYDMKSGCAPLCRPLSPRAVLDSAQQWLRDLGYEPPEDTCPCPLEESIEFVRGAHHAPHSSEIDLSDNTDGAQLRRGVMQHCAALATLLGERNQRDILYGRTPSKPPIPLDEYPTRDTDPLRPPDFILSGSHRPADTRWLSKTDAMPSDYSLPHILPDAVPVGCRIPETAPLGCRVRDSVPLSGSLPEVMPLDCRMSDVMPVDCRAKPLGCRISDAKPSDCGLPGILPAECVADLPVGRGRGRLRKPVIRIGMGRPYRL</sequence>
<dbReference type="Proteomes" id="UP000249218">
    <property type="component" value="Unassembled WGS sequence"/>
</dbReference>
<gene>
    <name evidence="2" type="primary">HaOG209010</name>
    <name evidence="2" type="ORF">B5X24_HaOG209010</name>
</gene>
<accession>A0A2W1BLA4</accession>
<evidence type="ECO:0000313" key="3">
    <source>
        <dbReference type="Proteomes" id="UP000249218"/>
    </source>
</evidence>
<dbReference type="EMBL" id="KZ150094">
    <property type="protein sequence ID" value="PZC73636.1"/>
    <property type="molecule type" value="Genomic_DNA"/>
</dbReference>